<feature type="domain" description="HTH tetR-type" evidence="4">
    <location>
        <begin position="17"/>
        <end position="81"/>
    </location>
</feature>
<feature type="compositionally biased region" description="Low complexity" evidence="3">
    <location>
        <begin position="297"/>
        <end position="314"/>
    </location>
</feature>
<evidence type="ECO:0000256" key="3">
    <source>
        <dbReference type="SAM" id="MobiDB-lite"/>
    </source>
</evidence>
<dbReference type="Proteomes" id="UP000321798">
    <property type="component" value="Unassembled WGS sequence"/>
</dbReference>
<evidence type="ECO:0000313" key="5">
    <source>
        <dbReference type="EMBL" id="GEP68963.1"/>
    </source>
</evidence>
<protein>
    <recommendedName>
        <fullName evidence="4">HTH tetR-type domain-containing protein</fullName>
    </recommendedName>
</protein>
<dbReference type="SUPFAM" id="SSF46689">
    <property type="entry name" value="Homeodomain-like"/>
    <property type="match status" value="1"/>
</dbReference>
<reference evidence="5 6" key="1">
    <citation type="submission" date="2019-07" db="EMBL/GenBank/DDBJ databases">
        <title>Whole genome shotgun sequence of Cellulomonas soli NBRC 109434.</title>
        <authorList>
            <person name="Hosoyama A."/>
            <person name="Uohara A."/>
            <person name="Ohji S."/>
            <person name="Ichikawa N."/>
        </authorList>
    </citation>
    <scope>NUCLEOTIDE SEQUENCE [LARGE SCALE GENOMIC DNA]</scope>
    <source>
        <strain evidence="5 6">NBRC 109434</strain>
    </source>
</reference>
<dbReference type="Gene3D" id="1.10.10.60">
    <property type="entry name" value="Homeodomain-like"/>
    <property type="match status" value="1"/>
</dbReference>
<feature type="region of interest" description="Disordered" evidence="3">
    <location>
        <begin position="285"/>
        <end position="314"/>
    </location>
</feature>
<evidence type="ECO:0000259" key="4">
    <source>
        <dbReference type="PROSITE" id="PS50977"/>
    </source>
</evidence>
<dbReference type="OrthoDB" id="9796019at2"/>
<proteinExistence type="predicted"/>
<organism evidence="5 6">
    <name type="scientific">Cellulomonas soli</name>
    <dbReference type="NCBI Taxonomy" id="931535"/>
    <lineage>
        <taxon>Bacteria</taxon>
        <taxon>Bacillati</taxon>
        <taxon>Actinomycetota</taxon>
        <taxon>Actinomycetes</taxon>
        <taxon>Micrococcales</taxon>
        <taxon>Cellulomonadaceae</taxon>
        <taxon>Cellulomonas</taxon>
    </lineage>
</organism>
<dbReference type="InterPro" id="IPR001647">
    <property type="entry name" value="HTH_TetR"/>
</dbReference>
<sequence>MTASRQRPARRPRMSDADTRSRMLSAAVDLLAERGVTVGLDGLALEDVIRHADVSRTSAYRRWPTRDAFHADVLLEVARGTDLPGIGARVVAEAEAVLEEPWVDLGTVAGRHELFVELMRLSFQADLEGVLASPQFGAYLALRAAFASVPEPDLRDELAAELQVSERRTLARGAAILAGAARLLGLRLVAPLDAPDGYTVVARAVSAMTTGSVIAAQVDPALVHATQQLAPFGVARTAAWSVPTFTLTGLVLGHLEPDPGSAALDADDVRRALLRLVEEGRVAAGRPEAAQSVTTQRSSWSDSASRSAAVTHNP</sequence>
<keyword evidence="1 2" id="KW-0238">DNA-binding</keyword>
<dbReference type="AlphaFoldDB" id="A0A512PCM5"/>
<feature type="DNA-binding region" description="H-T-H motif" evidence="2">
    <location>
        <begin position="44"/>
        <end position="63"/>
    </location>
</feature>
<dbReference type="RefSeq" id="WP_146952736.1">
    <property type="nucleotide sequence ID" value="NZ_BAABBJ010000003.1"/>
</dbReference>
<dbReference type="PROSITE" id="PS50977">
    <property type="entry name" value="HTH_TETR_2"/>
    <property type="match status" value="1"/>
</dbReference>
<gene>
    <name evidence="5" type="ORF">CSO01_16780</name>
</gene>
<accession>A0A512PCM5</accession>
<dbReference type="GO" id="GO:0003677">
    <property type="term" value="F:DNA binding"/>
    <property type="evidence" value="ECO:0007669"/>
    <property type="project" value="UniProtKB-UniRule"/>
</dbReference>
<name>A0A512PCM5_9CELL</name>
<evidence type="ECO:0000313" key="6">
    <source>
        <dbReference type="Proteomes" id="UP000321798"/>
    </source>
</evidence>
<keyword evidence="6" id="KW-1185">Reference proteome</keyword>
<dbReference type="InterPro" id="IPR009057">
    <property type="entry name" value="Homeodomain-like_sf"/>
</dbReference>
<evidence type="ECO:0000256" key="2">
    <source>
        <dbReference type="PROSITE-ProRule" id="PRU00335"/>
    </source>
</evidence>
<evidence type="ECO:0000256" key="1">
    <source>
        <dbReference type="ARBA" id="ARBA00023125"/>
    </source>
</evidence>
<dbReference type="EMBL" id="BKAL01000005">
    <property type="protein sequence ID" value="GEP68963.1"/>
    <property type="molecule type" value="Genomic_DNA"/>
</dbReference>
<comment type="caution">
    <text evidence="5">The sequence shown here is derived from an EMBL/GenBank/DDBJ whole genome shotgun (WGS) entry which is preliminary data.</text>
</comment>